<dbReference type="Proteomes" id="UP000029227">
    <property type="component" value="Unassembled WGS sequence"/>
</dbReference>
<protein>
    <submittedName>
        <fullName evidence="1">Uncharacterized protein</fullName>
    </submittedName>
</protein>
<name>A0A090R1E8_9GAMM</name>
<dbReference type="STRING" id="754436.JCM19237_314"/>
<evidence type="ECO:0000313" key="1">
    <source>
        <dbReference type="EMBL" id="GAL07934.1"/>
    </source>
</evidence>
<organism evidence="1 2">
    <name type="scientific">Photobacterium aphoticum</name>
    <dbReference type="NCBI Taxonomy" id="754436"/>
    <lineage>
        <taxon>Bacteria</taxon>
        <taxon>Pseudomonadati</taxon>
        <taxon>Pseudomonadota</taxon>
        <taxon>Gammaproteobacteria</taxon>
        <taxon>Vibrionales</taxon>
        <taxon>Vibrionaceae</taxon>
        <taxon>Photobacterium</taxon>
    </lineage>
</organism>
<dbReference type="EMBL" id="BBMN01000020">
    <property type="protein sequence ID" value="GAL07934.1"/>
    <property type="molecule type" value="Genomic_DNA"/>
</dbReference>
<dbReference type="AlphaFoldDB" id="A0A090R1E8"/>
<accession>A0A090R1E8</accession>
<sequence length="46" mass="5030">MGIVLVYQAVVRDWLAIVYGVEHLPKAAIDVQTMAMTLIKLFAGAL</sequence>
<gene>
    <name evidence="1" type="ORF">JCM19237_314</name>
</gene>
<proteinExistence type="predicted"/>
<evidence type="ECO:0000313" key="2">
    <source>
        <dbReference type="Proteomes" id="UP000029227"/>
    </source>
</evidence>
<reference evidence="1 2" key="1">
    <citation type="journal article" date="2014" name="Genome Announc.">
        <title>Draft Genome Sequences of Two Vibrionaceae Species, Vibrio ponticus C121 and Photobacterium aphoticum C119, Isolated as Coral Reef Microbiota.</title>
        <authorList>
            <person name="Al-saari N."/>
            <person name="Meirelles P.M."/>
            <person name="Mino S."/>
            <person name="Suda W."/>
            <person name="Oshima K."/>
            <person name="Hattori M."/>
            <person name="Ohkuma M."/>
            <person name="Thompson F.L."/>
            <person name="Gomez-Gil B."/>
            <person name="Sawabe T."/>
            <person name="Sawabe T."/>
        </authorList>
    </citation>
    <scope>NUCLEOTIDE SEQUENCE [LARGE SCALE GENOMIC DNA]</scope>
    <source>
        <strain evidence="1 2">JCM 19237</strain>
    </source>
</reference>
<comment type="caution">
    <text evidence="1">The sequence shown here is derived from an EMBL/GenBank/DDBJ whole genome shotgun (WGS) entry which is preliminary data.</text>
</comment>